<evidence type="ECO:0000256" key="1">
    <source>
        <dbReference type="SAM" id="MobiDB-lite"/>
    </source>
</evidence>
<dbReference type="AlphaFoldDB" id="A0A3Q7EB26"/>
<reference evidence="2" key="1">
    <citation type="journal article" date="2012" name="Nature">
        <title>The tomato genome sequence provides insights into fleshy fruit evolution.</title>
        <authorList>
            <consortium name="Tomato Genome Consortium"/>
        </authorList>
    </citation>
    <scope>NUCLEOTIDE SEQUENCE [LARGE SCALE GENOMIC DNA]</scope>
    <source>
        <strain evidence="2">cv. Heinz 1706</strain>
    </source>
</reference>
<dbReference type="EnsemblPlants" id="Solyc01g014620.1.1">
    <property type="protein sequence ID" value="Solyc01g014620.1.1.1"/>
    <property type="gene ID" value="Solyc01g014620.1"/>
</dbReference>
<organism evidence="2">
    <name type="scientific">Solanum lycopersicum</name>
    <name type="common">Tomato</name>
    <name type="synonym">Lycopersicon esculentum</name>
    <dbReference type="NCBI Taxonomy" id="4081"/>
    <lineage>
        <taxon>Eukaryota</taxon>
        <taxon>Viridiplantae</taxon>
        <taxon>Streptophyta</taxon>
        <taxon>Embryophyta</taxon>
        <taxon>Tracheophyta</taxon>
        <taxon>Spermatophyta</taxon>
        <taxon>Magnoliopsida</taxon>
        <taxon>eudicotyledons</taxon>
        <taxon>Gunneridae</taxon>
        <taxon>Pentapetalae</taxon>
        <taxon>asterids</taxon>
        <taxon>lamiids</taxon>
        <taxon>Solanales</taxon>
        <taxon>Solanaceae</taxon>
        <taxon>Solanoideae</taxon>
        <taxon>Solaneae</taxon>
        <taxon>Solanum</taxon>
        <taxon>Solanum subgen. Lycopersicon</taxon>
    </lineage>
</organism>
<name>A0A3Q7EB26_SOLLC</name>
<dbReference type="Gramene" id="Solyc01g014620.1.1">
    <property type="protein sequence ID" value="Solyc01g014620.1.1.1"/>
    <property type="gene ID" value="Solyc01g014620.1"/>
</dbReference>
<keyword evidence="3" id="KW-1185">Reference proteome</keyword>
<dbReference type="InParanoid" id="A0A3Q7EB26"/>
<evidence type="ECO:0000313" key="2">
    <source>
        <dbReference type="EnsemblPlants" id="Solyc01g014620.1.1.1"/>
    </source>
</evidence>
<feature type="compositionally biased region" description="Polar residues" evidence="1">
    <location>
        <begin position="15"/>
        <end position="36"/>
    </location>
</feature>
<accession>A0A3Q7EB26</accession>
<feature type="region of interest" description="Disordered" evidence="1">
    <location>
        <begin position="1"/>
        <end position="49"/>
    </location>
</feature>
<sequence length="124" mass="13797">MEKQSHPFPTKIPARTSTKQPQIATTFRTSEQQQSRPPFPLSSTQQTKTDHTTTKTLLILFLLFPVSSSGHFLNKAAPVNWSKEEENASSLCPCPFLIFCSFVCFTGVSAPTSNAGEHQLRQLQ</sequence>
<dbReference type="PaxDb" id="4081-Solyc01g014620.1.1"/>
<reference evidence="2" key="2">
    <citation type="submission" date="2019-01" db="UniProtKB">
        <authorList>
            <consortium name="EnsemblPlants"/>
        </authorList>
    </citation>
    <scope>IDENTIFICATION</scope>
    <source>
        <strain evidence="2">cv. Heinz 1706</strain>
    </source>
</reference>
<proteinExistence type="predicted"/>
<dbReference type="Proteomes" id="UP000004994">
    <property type="component" value="Chromosome 1"/>
</dbReference>
<protein>
    <submittedName>
        <fullName evidence="2">Uncharacterized protein</fullName>
    </submittedName>
</protein>
<evidence type="ECO:0000313" key="3">
    <source>
        <dbReference type="Proteomes" id="UP000004994"/>
    </source>
</evidence>